<evidence type="ECO:0000256" key="1">
    <source>
        <dbReference type="SAM" id="Phobius"/>
    </source>
</evidence>
<proteinExistence type="predicted"/>
<dbReference type="EMBL" id="OU896714">
    <property type="protein sequence ID" value="CAG9824813.1"/>
    <property type="molecule type" value="Genomic_DNA"/>
</dbReference>
<gene>
    <name evidence="2" type="ORF">PHAECO_LOCUS11517</name>
</gene>
<dbReference type="Proteomes" id="UP001153737">
    <property type="component" value="Chromosome 8"/>
</dbReference>
<sequence>MNVHHRIHVPQKIKTIYHTKIVKVPEHHHYFHEKEKIIQVEAPKKEHPIYPPLKEEDVGDFSALDHNDHYFGESRQSVQKKRAPTTRPRKPIKRKVVVVLALVLALASAAPGWGHSKHEHVRIHVPYQVHTVHHHHVEKVHVPVPIIKKVYIHEPVYHEPIHHHAPIIEHGGW</sequence>
<organism evidence="2 3">
    <name type="scientific">Phaedon cochleariae</name>
    <name type="common">Mustard beetle</name>
    <dbReference type="NCBI Taxonomy" id="80249"/>
    <lineage>
        <taxon>Eukaryota</taxon>
        <taxon>Metazoa</taxon>
        <taxon>Ecdysozoa</taxon>
        <taxon>Arthropoda</taxon>
        <taxon>Hexapoda</taxon>
        <taxon>Insecta</taxon>
        <taxon>Pterygota</taxon>
        <taxon>Neoptera</taxon>
        <taxon>Endopterygota</taxon>
        <taxon>Coleoptera</taxon>
        <taxon>Polyphaga</taxon>
        <taxon>Cucujiformia</taxon>
        <taxon>Chrysomeloidea</taxon>
        <taxon>Chrysomelidae</taxon>
        <taxon>Chrysomelinae</taxon>
        <taxon>Chrysomelini</taxon>
        <taxon>Phaedon</taxon>
    </lineage>
</organism>
<accession>A0A9N9SJP9</accession>
<name>A0A9N9SJP9_PHACE</name>
<dbReference type="AlphaFoldDB" id="A0A9N9SJP9"/>
<reference evidence="2" key="1">
    <citation type="submission" date="2022-01" db="EMBL/GenBank/DDBJ databases">
        <authorList>
            <person name="King R."/>
        </authorList>
    </citation>
    <scope>NUCLEOTIDE SEQUENCE</scope>
</reference>
<evidence type="ECO:0000313" key="3">
    <source>
        <dbReference type="Proteomes" id="UP001153737"/>
    </source>
</evidence>
<keyword evidence="3" id="KW-1185">Reference proteome</keyword>
<protein>
    <submittedName>
        <fullName evidence="2">Uncharacterized protein</fullName>
    </submittedName>
</protein>
<keyword evidence="1" id="KW-0812">Transmembrane</keyword>
<reference evidence="2" key="2">
    <citation type="submission" date="2022-10" db="EMBL/GenBank/DDBJ databases">
        <authorList>
            <consortium name="ENA_rothamsted_submissions"/>
            <consortium name="culmorum"/>
            <person name="King R."/>
        </authorList>
    </citation>
    <scope>NUCLEOTIDE SEQUENCE</scope>
</reference>
<keyword evidence="1" id="KW-0472">Membrane</keyword>
<feature type="transmembrane region" description="Helical" evidence="1">
    <location>
        <begin position="96"/>
        <end position="114"/>
    </location>
</feature>
<evidence type="ECO:0000313" key="2">
    <source>
        <dbReference type="EMBL" id="CAG9824813.1"/>
    </source>
</evidence>
<dbReference type="OrthoDB" id="6778459at2759"/>
<keyword evidence="1" id="KW-1133">Transmembrane helix</keyword>